<evidence type="ECO:0000313" key="1">
    <source>
        <dbReference type="EMBL" id="KRH23457.1"/>
    </source>
</evidence>
<sequence length="60" mass="7093">MVFLLVLGLRPRCPLTHWSENYLLAVCSVWLLLSQENFAHDILMRRQIDGKMCYDQLVRS</sequence>
<proteinExistence type="predicted"/>
<evidence type="ECO:0000313" key="3">
    <source>
        <dbReference type="Proteomes" id="UP000008827"/>
    </source>
</evidence>
<dbReference type="InParanoid" id="A0A0R0GYK2"/>
<dbReference type="AlphaFoldDB" id="A0A0R0GYK2"/>
<organism evidence="1">
    <name type="scientific">Glycine max</name>
    <name type="common">Soybean</name>
    <name type="synonym">Glycine hispida</name>
    <dbReference type="NCBI Taxonomy" id="3847"/>
    <lineage>
        <taxon>Eukaryota</taxon>
        <taxon>Viridiplantae</taxon>
        <taxon>Streptophyta</taxon>
        <taxon>Embryophyta</taxon>
        <taxon>Tracheophyta</taxon>
        <taxon>Spermatophyta</taxon>
        <taxon>Magnoliopsida</taxon>
        <taxon>eudicotyledons</taxon>
        <taxon>Gunneridae</taxon>
        <taxon>Pentapetalae</taxon>
        <taxon>rosids</taxon>
        <taxon>fabids</taxon>
        <taxon>Fabales</taxon>
        <taxon>Fabaceae</taxon>
        <taxon>Papilionoideae</taxon>
        <taxon>50 kb inversion clade</taxon>
        <taxon>NPAAA clade</taxon>
        <taxon>indigoferoid/millettioid clade</taxon>
        <taxon>Phaseoleae</taxon>
        <taxon>Glycine</taxon>
        <taxon>Glycine subgen. Soja</taxon>
    </lineage>
</organism>
<accession>A0A0R0GYK2</accession>
<evidence type="ECO:0000313" key="2">
    <source>
        <dbReference type="EnsemblPlants" id="KRH23457"/>
    </source>
</evidence>
<reference evidence="1" key="3">
    <citation type="submission" date="2018-07" db="EMBL/GenBank/DDBJ databases">
        <title>WGS assembly of Glycine max.</title>
        <authorList>
            <person name="Schmutz J."/>
            <person name="Cannon S."/>
            <person name="Schlueter J."/>
            <person name="Ma J."/>
            <person name="Mitros T."/>
            <person name="Nelson W."/>
            <person name="Hyten D."/>
            <person name="Song Q."/>
            <person name="Thelen J."/>
            <person name="Cheng J."/>
            <person name="Xu D."/>
            <person name="Hellsten U."/>
            <person name="May G."/>
            <person name="Yu Y."/>
            <person name="Sakurai T."/>
            <person name="Umezawa T."/>
            <person name="Bhattacharyya M."/>
            <person name="Sandhu D."/>
            <person name="Valliyodan B."/>
            <person name="Lindquist E."/>
            <person name="Peto M."/>
            <person name="Grant D."/>
            <person name="Shu S."/>
            <person name="Goodstein D."/>
            <person name="Barry K."/>
            <person name="Futrell-Griggs M."/>
            <person name="Abernathy B."/>
            <person name="Du J."/>
            <person name="Tian Z."/>
            <person name="Zhu L."/>
            <person name="Gill N."/>
            <person name="Joshi T."/>
            <person name="Libault M."/>
            <person name="Sethuraman A."/>
            <person name="Zhang X."/>
            <person name="Shinozaki K."/>
            <person name="Nguyen H."/>
            <person name="Wing R."/>
            <person name="Cregan P."/>
            <person name="Specht J."/>
            <person name="Grimwood J."/>
            <person name="Rokhsar D."/>
            <person name="Stacey G."/>
            <person name="Shoemaker R."/>
            <person name="Jackson S."/>
        </authorList>
    </citation>
    <scope>NUCLEOTIDE SEQUENCE</scope>
    <source>
        <tissue evidence="1">Callus</tissue>
    </source>
</reference>
<keyword evidence="3" id="KW-1185">Reference proteome</keyword>
<gene>
    <name evidence="1" type="ORF">GLYMA_13G358400</name>
</gene>
<protein>
    <submittedName>
        <fullName evidence="1 2">Uncharacterized protein</fullName>
    </submittedName>
</protein>
<reference evidence="1 2" key="1">
    <citation type="journal article" date="2010" name="Nature">
        <title>Genome sequence of the palaeopolyploid soybean.</title>
        <authorList>
            <person name="Schmutz J."/>
            <person name="Cannon S.B."/>
            <person name="Schlueter J."/>
            <person name="Ma J."/>
            <person name="Mitros T."/>
            <person name="Nelson W."/>
            <person name="Hyten D.L."/>
            <person name="Song Q."/>
            <person name="Thelen J.J."/>
            <person name="Cheng J."/>
            <person name="Xu D."/>
            <person name="Hellsten U."/>
            <person name="May G.D."/>
            <person name="Yu Y."/>
            <person name="Sakurai T."/>
            <person name="Umezawa T."/>
            <person name="Bhattacharyya M.K."/>
            <person name="Sandhu D."/>
            <person name="Valliyodan B."/>
            <person name="Lindquist E."/>
            <person name="Peto M."/>
            <person name="Grant D."/>
            <person name="Shu S."/>
            <person name="Goodstein D."/>
            <person name="Barry K."/>
            <person name="Futrell-Griggs M."/>
            <person name="Abernathy B."/>
            <person name="Du J."/>
            <person name="Tian Z."/>
            <person name="Zhu L."/>
            <person name="Gill N."/>
            <person name="Joshi T."/>
            <person name="Libault M."/>
            <person name="Sethuraman A."/>
            <person name="Zhang X.-C."/>
            <person name="Shinozaki K."/>
            <person name="Nguyen H.T."/>
            <person name="Wing R.A."/>
            <person name="Cregan P."/>
            <person name="Specht J."/>
            <person name="Grimwood J."/>
            <person name="Rokhsar D."/>
            <person name="Stacey G."/>
            <person name="Shoemaker R.C."/>
            <person name="Jackson S.A."/>
        </authorList>
    </citation>
    <scope>NUCLEOTIDE SEQUENCE [LARGE SCALE GENOMIC DNA]</scope>
    <source>
        <strain evidence="2">cv. Williams 82</strain>
        <tissue evidence="1">Callus</tissue>
    </source>
</reference>
<dbReference type="EnsemblPlants" id="KRH23457">
    <property type="protein sequence ID" value="KRH23457"/>
    <property type="gene ID" value="GLYMA_13G358400"/>
</dbReference>
<dbReference type="Gramene" id="KRH23457">
    <property type="protein sequence ID" value="KRH23457"/>
    <property type="gene ID" value="GLYMA_13G358400"/>
</dbReference>
<name>A0A0R0GYK2_SOYBN</name>
<dbReference type="Proteomes" id="UP000008827">
    <property type="component" value="Chromosome 13"/>
</dbReference>
<reference evidence="2" key="2">
    <citation type="submission" date="2018-02" db="UniProtKB">
        <authorList>
            <consortium name="EnsemblPlants"/>
        </authorList>
    </citation>
    <scope>IDENTIFICATION</scope>
    <source>
        <strain evidence="2">Williams 82</strain>
    </source>
</reference>
<dbReference type="EMBL" id="CM000846">
    <property type="protein sequence ID" value="KRH23457.1"/>
    <property type="molecule type" value="Genomic_DNA"/>
</dbReference>